<gene>
    <name evidence="2" type="ORF">Godav_021019</name>
</gene>
<keyword evidence="1" id="KW-0732">Signal</keyword>
<name>A0A7J8R5I1_GOSDV</name>
<comment type="caution">
    <text evidence="2">The sequence shown here is derived from an EMBL/GenBank/DDBJ whole genome shotgun (WGS) entry which is preliminary data.</text>
</comment>
<evidence type="ECO:0000256" key="1">
    <source>
        <dbReference type="SAM" id="SignalP"/>
    </source>
</evidence>
<feature type="signal peptide" evidence="1">
    <location>
        <begin position="1"/>
        <end position="21"/>
    </location>
</feature>
<evidence type="ECO:0000313" key="2">
    <source>
        <dbReference type="EMBL" id="MBA0608843.1"/>
    </source>
</evidence>
<evidence type="ECO:0000313" key="3">
    <source>
        <dbReference type="Proteomes" id="UP000593561"/>
    </source>
</evidence>
<keyword evidence="3" id="KW-1185">Reference proteome</keyword>
<reference evidence="2 3" key="1">
    <citation type="journal article" date="2019" name="Genome Biol. Evol.">
        <title>Insights into the evolution of the New World diploid cottons (Gossypium, subgenus Houzingenia) based on genome sequencing.</title>
        <authorList>
            <person name="Grover C.E."/>
            <person name="Arick M.A. 2nd"/>
            <person name="Thrash A."/>
            <person name="Conover J.L."/>
            <person name="Sanders W.S."/>
            <person name="Peterson D.G."/>
            <person name="Frelichowski J.E."/>
            <person name="Scheffler J.A."/>
            <person name="Scheffler B.E."/>
            <person name="Wendel J.F."/>
        </authorList>
    </citation>
    <scope>NUCLEOTIDE SEQUENCE [LARGE SCALE GENOMIC DNA]</scope>
    <source>
        <strain evidence="2">27</strain>
        <tissue evidence="2">Leaf</tissue>
    </source>
</reference>
<organism evidence="2 3">
    <name type="scientific">Gossypium davidsonii</name>
    <name type="common">Davidson's cotton</name>
    <name type="synonym">Gossypium klotzschianum subsp. davidsonii</name>
    <dbReference type="NCBI Taxonomy" id="34287"/>
    <lineage>
        <taxon>Eukaryota</taxon>
        <taxon>Viridiplantae</taxon>
        <taxon>Streptophyta</taxon>
        <taxon>Embryophyta</taxon>
        <taxon>Tracheophyta</taxon>
        <taxon>Spermatophyta</taxon>
        <taxon>Magnoliopsida</taxon>
        <taxon>eudicotyledons</taxon>
        <taxon>Gunneridae</taxon>
        <taxon>Pentapetalae</taxon>
        <taxon>rosids</taxon>
        <taxon>malvids</taxon>
        <taxon>Malvales</taxon>
        <taxon>Malvaceae</taxon>
        <taxon>Malvoideae</taxon>
        <taxon>Gossypium</taxon>
    </lineage>
</organism>
<protein>
    <submittedName>
        <fullName evidence="2">Uncharacterized protein</fullName>
    </submittedName>
</protein>
<feature type="non-terminal residue" evidence="2">
    <location>
        <position position="41"/>
    </location>
</feature>
<proteinExistence type="predicted"/>
<dbReference type="AlphaFoldDB" id="A0A7J8R5I1"/>
<accession>A0A7J8R5I1</accession>
<feature type="chain" id="PRO_5029866340" evidence="1">
    <location>
        <begin position="22"/>
        <end position="41"/>
    </location>
</feature>
<dbReference type="Proteomes" id="UP000593561">
    <property type="component" value="Unassembled WGS sequence"/>
</dbReference>
<sequence length="41" mass="4664">MFNMSVGCCFCLLLLITLMSIEEEYYINLCVGGKFICDPHV</sequence>
<dbReference type="EMBL" id="JABFAC010000003">
    <property type="protein sequence ID" value="MBA0608843.1"/>
    <property type="molecule type" value="Genomic_DNA"/>
</dbReference>